<proteinExistence type="inferred from homology"/>
<comment type="similarity">
    <text evidence="2 4">Belongs to the bacterial solute-binding protein 3 family.</text>
</comment>
<evidence type="ECO:0000313" key="8">
    <source>
        <dbReference type="EMBL" id="AIL32267.1"/>
    </source>
</evidence>
<feature type="signal peptide" evidence="5">
    <location>
        <begin position="1"/>
        <end position="28"/>
    </location>
</feature>
<dbReference type="SMART" id="SM00062">
    <property type="entry name" value="PBPb"/>
    <property type="match status" value="1"/>
</dbReference>
<evidence type="ECO:0000256" key="4">
    <source>
        <dbReference type="RuleBase" id="RU003744"/>
    </source>
</evidence>
<protein>
    <submittedName>
        <fullName evidence="8">Glutamine ABC transporter substrate-bindnig protein</fullName>
    </submittedName>
</protein>
<sequence length="252" mass="27791">MLKNKIKKLCLIGGLMMSLLPFTHTAQAADKELIVATNLGFVPFEFTEKGKYVGFDVDLIDAIAQKLGLKYKWRTMEFGGLVSALQTNNVDMVIAGMTITPERQAVVDFSDPYYQAGLAVLTRLKDEHIKTTADLAGKPVAVQTGTVAVEYMKKEVPTAKLNYFPEVNNLYLDLLTGRSDAVVHDSPNVQYYAATAGKGKTRVTGFIDTNESYGIAFPKGSPLVAEVNKALKELKEDGTYDKIYSKWFGKIE</sequence>
<dbReference type="eggNOG" id="COG0834">
    <property type="taxonomic scope" value="Bacteria"/>
</dbReference>
<name>A0A077DFW6_9BURK</name>
<organism evidence="8 9">
    <name type="scientific">Basilea psittacipulmonis DSM 24701</name>
    <dbReference type="NCBI Taxonomy" id="1072685"/>
    <lineage>
        <taxon>Bacteria</taxon>
        <taxon>Pseudomonadati</taxon>
        <taxon>Pseudomonadota</taxon>
        <taxon>Betaproteobacteria</taxon>
        <taxon>Burkholderiales</taxon>
        <taxon>Alcaligenaceae</taxon>
        <taxon>Basilea</taxon>
    </lineage>
</organism>
<dbReference type="SMART" id="SM00079">
    <property type="entry name" value="PBPe"/>
    <property type="match status" value="1"/>
</dbReference>
<dbReference type="Gene3D" id="3.40.190.10">
    <property type="entry name" value="Periplasmic binding protein-like II"/>
    <property type="match status" value="2"/>
</dbReference>
<dbReference type="Pfam" id="PF00497">
    <property type="entry name" value="SBP_bac_3"/>
    <property type="match status" value="1"/>
</dbReference>
<dbReference type="InterPro" id="IPR018313">
    <property type="entry name" value="SBP_3_CS"/>
</dbReference>
<dbReference type="PANTHER" id="PTHR35936">
    <property type="entry name" value="MEMBRANE-BOUND LYTIC MUREIN TRANSGLYCOSYLASE F"/>
    <property type="match status" value="1"/>
</dbReference>
<dbReference type="OrthoDB" id="368476at2"/>
<dbReference type="GO" id="GO:0016020">
    <property type="term" value="C:membrane"/>
    <property type="evidence" value="ECO:0007669"/>
    <property type="project" value="InterPro"/>
</dbReference>
<dbReference type="EMBL" id="CP009238">
    <property type="protein sequence ID" value="AIL32267.1"/>
    <property type="molecule type" value="Genomic_DNA"/>
</dbReference>
<dbReference type="GO" id="GO:0015276">
    <property type="term" value="F:ligand-gated monoatomic ion channel activity"/>
    <property type="evidence" value="ECO:0007669"/>
    <property type="project" value="InterPro"/>
</dbReference>
<dbReference type="Proteomes" id="UP000028945">
    <property type="component" value="Chromosome"/>
</dbReference>
<evidence type="ECO:0000259" key="7">
    <source>
        <dbReference type="SMART" id="SM00079"/>
    </source>
</evidence>
<dbReference type="SUPFAM" id="SSF53850">
    <property type="entry name" value="Periplasmic binding protein-like II"/>
    <property type="match status" value="1"/>
</dbReference>
<comment type="subcellular location">
    <subcellularLocation>
        <location evidence="1">Cell envelope</location>
    </subcellularLocation>
</comment>
<dbReference type="KEGG" id="bpsi:IX83_02105"/>
<evidence type="ECO:0000256" key="5">
    <source>
        <dbReference type="SAM" id="SignalP"/>
    </source>
</evidence>
<evidence type="ECO:0000259" key="6">
    <source>
        <dbReference type="SMART" id="SM00062"/>
    </source>
</evidence>
<accession>A0A077DFW6</accession>
<dbReference type="InterPro" id="IPR001638">
    <property type="entry name" value="Solute-binding_3/MltF_N"/>
</dbReference>
<evidence type="ECO:0000256" key="2">
    <source>
        <dbReference type="ARBA" id="ARBA00010333"/>
    </source>
</evidence>
<dbReference type="STRING" id="1072685.IX83_02105"/>
<evidence type="ECO:0000256" key="3">
    <source>
        <dbReference type="ARBA" id="ARBA00022729"/>
    </source>
</evidence>
<dbReference type="CDD" id="cd00994">
    <property type="entry name" value="PBP2_GlnH"/>
    <property type="match status" value="1"/>
</dbReference>
<keyword evidence="9" id="KW-1185">Reference proteome</keyword>
<dbReference type="PROSITE" id="PS01039">
    <property type="entry name" value="SBP_BACTERIAL_3"/>
    <property type="match status" value="1"/>
</dbReference>
<gene>
    <name evidence="8" type="primary">glnH</name>
    <name evidence="8" type="ORF">IX83_02105</name>
</gene>
<dbReference type="GO" id="GO:0030313">
    <property type="term" value="C:cell envelope"/>
    <property type="evidence" value="ECO:0007669"/>
    <property type="project" value="UniProtKB-SubCell"/>
</dbReference>
<evidence type="ECO:0000256" key="1">
    <source>
        <dbReference type="ARBA" id="ARBA00004196"/>
    </source>
</evidence>
<dbReference type="PANTHER" id="PTHR35936:SF38">
    <property type="entry name" value="GLUTAMINE-BINDING PERIPLASMIC PROTEIN"/>
    <property type="match status" value="1"/>
</dbReference>
<dbReference type="AlphaFoldDB" id="A0A077DFW6"/>
<dbReference type="InterPro" id="IPR001320">
    <property type="entry name" value="Iontro_rcpt_C"/>
</dbReference>
<evidence type="ECO:0000313" key="9">
    <source>
        <dbReference type="Proteomes" id="UP000028945"/>
    </source>
</evidence>
<keyword evidence="3 5" id="KW-0732">Signal</keyword>
<dbReference type="HOGENOM" id="CLU_019602_18_2_4"/>
<dbReference type="InterPro" id="IPR044132">
    <property type="entry name" value="PBP2_GlnH"/>
</dbReference>
<feature type="chain" id="PRO_5001717878" evidence="5">
    <location>
        <begin position="29"/>
        <end position="252"/>
    </location>
</feature>
<feature type="domain" description="Solute-binding protein family 3/N-terminal" evidence="6">
    <location>
        <begin position="32"/>
        <end position="251"/>
    </location>
</feature>
<reference evidence="8 9" key="1">
    <citation type="journal article" date="2014" name="BMC Genomics">
        <title>A genomic perspective on a new bacterial genus and species from the Alcaligenaceae family, Basilea psittacipulmonis.</title>
        <authorList>
            <person name="Whiteson K.L."/>
            <person name="Hernandez D."/>
            <person name="Lazarevic V."/>
            <person name="Gaia N."/>
            <person name="Farinelli L."/>
            <person name="Francois P."/>
            <person name="Pilo P."/>
            <person name="Frey J."/>
            <person name="Schrenzel J."/>
        </authorList>
    </citation>
    <scope>NUCLEOTIDE SEQUENCE [LARGE SCALE GENOMIC DNA]</scope>
    <source>
        <strain evidence="8 9">DSM 24701</strain>
    </source>
</reference>
<feature type="domain" description="Ionotropic glutamate receptor C-terminal" evidence="7">
    <location>
        <begin position="32"/>
        <end position="250"/>
    </location>
</feature>
<dbReference type="RefSeq" id="WP_038498620.1">
    <property type="nucleotide sequence ID" value="NZ_AFWK01000009.1"/>
</dbReference>
<dbReference type="NCBIfam" id="NF007029">
    <property type="entry name" value="PRK09495.1"/>
    <property type="match status" value="1"/>
</dbReference>